<accession>F8K140</accession>
<dbReference type="KEGG" id="scy:SCATT_25380"/>
<dbReference type="HOGENOM" id="CLU_036478_2_1_11"/>
<accession>G8WWM2</accession>
<dbReference type="AlphaFoldDB" id="F8K140"/>
<evidence type="ECO:0008006" key="3">
    <source>
        <dbReference type="Google" id="ProtNLM"/>
    </source>
</evidence>
<sequence>MRRGIRILLILVVVVVGLLVAADRIALSVAESKAADRIQSAEGLSAKPGVSVKGFPFLTQVLAKNLDEVTVSATDLHPNGTTVEGATGPLTIARFDADLRDVRINSDFSSAVADTASGTALVSYADLTKAAPSGVSVSYGGTDSSGKGRVKVTGSITLPVLGQTLHRSVLSEISLDGGNAVRLRAQEIPGGDAVPGLDQLVRSKTDFTRRLSGLPHGIQLSSIRATLQGVEITLTGKNVSLTG</sequence>
<dbReference type="PATRIC" id="fig|1003195.11.peg.4050"/>
<protein>
    <recommendedName>
        <fullName evidence="3">DUF2993 domain-containing protein</fullName>
    </recommendedName>
</protein>
<dbReference type="Pfam" id="PF11209">
    <property type="entry name" value="LmeA"/>
    <property type="match status" value="1"/>
</dbReference>
<organism evidence="1 2">
    <name type="scientific">Streptantibioticus cattleyicolor (strain ATCC 35852 / DSM 46488 / JCM 4925 / NBRC 14057 / NRRL 8057)</name>
    <name type="common">Streptomyces cattleya</name>
    <dbReference type="NCBI Taxonomy" id="1003195"/>
    <lineage>
        <taxon>Bacteria</taxon>
        <taxon>Bacillati</taxon>
        <taxon>Actinomycetota</taxon>
        <taxon>Actinomycetes</taxon>
        <taxon>Kitasatosporales</taxon>
        <taxon>Streptomycetaceae</taxon>
        <taxon>Streptantibioticus</taxon>
    </lineage>
</organism>
<evidence type="ECO:0000313" key="2">
    <source>
        <dbReference type="Proteomes" id="UP000007842"/>
    </source>
</evidence>
<reference evidence="2" key="1">
    <citation type="submission" date="2011-12" db="EMBL/GenBank/DDBJ databases">
        <title>Complete genome sequence of Streptomyces cattleya strain DSM 46488.</title>
        <authorList>
            <person name="Ou H.-Y."/>
            <person name="Li P."/>
            <person name="Zhao C."/>
            <person name="O'Hagan D."/>
            <person name="Deng Z."/>
        </authorList>
    </citation>
    <scope>NUCLEOTIDE SEQUENCE [LARGE SCALE GENOMIC DNA]</scope>
    <source>
        <strain evidence="2">ATCC 35852 / DSM 46488 / JCM 4925 / NBRC 14057 / NRRL 8057</strain>
    </source>
</reference>
<gene>
    <name evidence="1" type="ordered locus">SCATT_25380</name>
</gene>
<evidence type="ECO:0000313" key="1">
    <source>
        <dbReference type="EMBL" id="AEW94909.1"/>
    </source>
</evidence>
<dbReference type="EMBL" id="CP003219">
    <property type="protein sequence ID" value="AEW94909.1"/>
    <property type="molecule type" value="Genomic_DNA"/>
</dbReference>
<proteinExistence type="predicted"/>
<dbReference type="OrthoDB" id="3215846at2"/>
<keyword evidence="2" id="KW-1185">Reference proteome</keyword>
<dbReference type="eggNOG" id="ENOG5033A8R">
    <property type="taxonomic scope" value="Bacteria"/>
</dbReference>
<dbReference type="STRING" id="1003195.SCATT_25380"/>
<dbReference type="Proteomes" id="UP000007842">
    <property type="component" value="Chromosome"/>
</dbReference>
<dbReference type="RefSeq" id="WP_014143292.1">
    <property type="nucleotide sequence ID" value="NC_016111.1"/>
</dbReference>
<dbReference type="KEGG" id="sct:SCAT_2549"/>
<dbReference type="InterPro" id="IPR021373">
    <property type="entry name" value="DUF2993"/>
</dbReference>
<name>F8K140_STREN</name>